<feature type="region of interest" description="Disordered" evidence="2">
    <location>
        <begin position="301"/>
        <end position="335"/>
    </location>
</feature>
<feature type="region of interest" description="Disordered" evidence="2">
    <location>
        <begin position="203"/>
        <end position="250"/>
    </location>
</feature>
<dbReference type="RefSeq" id="XP_010696866.1">
    <property type="nucleotide sequence ID" value="XM_010698564.1"/>
</dbReference>
<dbReference type="Proteomes" id="UP000063063">
    <property type="component" value="Chromosome 11"/>
</dbReference>
<feature type="compositionally biased region" description="Pro residues" evidence="2">
    <location>
        <begin position="626"/>
        <end position="635"/>
    </location>
</feature>
<feature type="compositionally biased region" description="Low complexity" evidence="2">
    <location>
        <begin position="587"/>
        <end position="600"/>
    </location>
</feature>
<reference evidence="4 5" key="1">
    <citation type="journal article" date="2015" name="Sci. Rep.">
        <title>The genome of Leishmania panamensis: insights into genomics of the L. (Viannia) subgenus.</title>
        <authorList>
            <person name="Llanes A."/>
            <person name="Restrepo C.M."/>
            <person name="Vecchio G.D."/>
            <person name="Anguizola F.J."/>
            <person name="Lleonart R."/>
        </authorList>
    </citation>
    <scope>NUCLEOTIDE SEQUENCE [LARGE SCALE GENOMIC DNA]</scope>
    <source>
        <strain evidence="4 5">MHOM/PA/94/PSC-1</strain>
    </source>
</reference>
<feature type="compositionally biased region" description="Polar residues" evidence="2">
    <location>
        <begin position="459"/>
        <end position="480"/>
    </location>
</feature>
<evidence type="ECO:0000259" key="3">
    <source>
        <dbReference type="Pfam" id="PF12578"/>
    </source>
</evidence>
<feature type="region of interest" description="Disordered" evidence="2">
    <location>
        <begin position="514"/>
        <end position="573"/>
    </location>
</feature>
<feature type="domain" description="Myotubularin-related 12-like C-terminal" evidence="3">
    <location>
        <begin position="9"/>
        <end position="127"/>
    </location>
</feature>
<feature type="region of interest" description="Disordered" evidence="2">
    <location>
        <begin position="406"/>
        <end position="445"/>
    </location>
</feature>
<dbReference type="KEGG" id="lpan:LPMP_110170"/>
<protein>
    <recommendedName>
        <fullName evidence="3">Myotubularin-related 12-like C-terminal domain-containing protein</fullName>
    </recommendedName>
</protein>
<keyword evidence="5" id="KW-1185">Reference proteome</keyword>
<dbReference type="OrthoDB" id="267648at2759"/>
<dbReference type="InterPro" id="IPR022587">
    <property type="entry name" value="MTMR12-like_C"/>
</dbReference>
<feature type="compositionally biased region" description="Low complexity" evidence="2">
    <location>
        <begin position="413"/>
        <end position="434"/>
    </location>
</feature>
<evidence type="ECO:0000313" key="4">
    <source>
        <dbReference type="EMBL" id="AIN96213.1"/>
    </source>
</evidence>
<feature type="region of interest" description="Disordered" evidence="2">
    <location>
        <begin position="457"/>
        <end position="502"/>
    </location>
</feature>
<feature type="region of interest" description="Disordered" evidence="2">
    <location>
        <begin position="662"/>
        <end position="683"/>
    </location>
</feature>
<keyword evidence="1" id="KW-0175">Coiled coil</keyword>
<dbReference type="Pfam" id="PF12578">
    <property type="entry name" value="3-PAP"/>
    <property type="match status" value="1"/>
</dbReference>
<evidence type="ECO:0000256" key="1">
    <source>
        <dbReference type="SAM" id="Coils"/>
    </source>
</evidence>
<dbReference type="VEuPathDB" id="TriTrypDB:LPMP_110170"/>
<feature type="compositionally biased region" description="Basic residues" evidence="2">
    <location>
        <begin position="215"/>
        <end position="228"/>
    </location>
</feature>
<accession>A0A088RJZ7</accession>
<feature type="region of interest" description="Disordered" evidence="2">
    <location>
        <begin position="587"/>
        <end position="636"/>
    </location>
</feature>
<organism evidence="4 5">
    <name type="scientific">Leishmania panamensis</name>
    <dbReference type="NCBI Taxonomy" id="5679"/>
    <lineage>
        <taxon>Eukaryota</taxon>
        <taxon>Discoba</taxon>
        <taxon>Euglenozoa</taxon>
        <taxon>Kinetoplastea</taxon>
        <taxon>Metakinetoplastina</taxon>
        <taxon>Trypanosomatida</taxon>
        <taxon>Trypanosomatidae</taxon>
        <taxon>Leishmaniinae</taxon>
        <taxon>Leishmania</taxon>
        <taxon>Leishmania guyanensis species complex</taxon>
    </lineage>
</organism>
<dbReference type="GeneID" id="22572882"/>
<feature type="coiled-coil region" evidence="1">
    <location>
        <begin position="105"/>
        <end position="178"/>
    </location>
</feature>
<sequence>MASTLVRDLQQFRYVTTFTNPLPWPHVRHVSVPELRHAAPDLSVMANLISGLSDCAVSLKDIREHNDADILQLLQVLQACLQFSLWSQNILKKKLLEVQSTHTSEQVSAQQLENLEKRYHTLEQEIAVTHKERDMLSLGTANLRASLVQMETTIKQQEQQLQQERKRSARLVAKLEKVLGAQALAAPLRSASRLHLPRQLQQRPIYDVHTPAPTHRTKKASITRHHPHIPIDDADAQRDGTASLTSDTSYGDSCLSAEIPTRAHFYLSRPCDRLDPLPPPFLDWRTLVRYIIREEQRVSAWASTDASPPAAGLPADERRTTSKPAVSLPAATTPRDTEERLPLFLSDLAAGIREDVAAYSRAVTTRTEEIAHAVTQECMQETAKAQQTLITEVQAALGSLAAELANHKQQSDTTPSPAIRTTAAASATSGVPSPHAHAASTSPVLASSSVRKSAAAESPVSSYGSGNAPVTSTNAPPTNESKPLPSPPKASASPLPLTTDGSPLASHLHSFFASSVPQSRSTAGREVLDNDSKRRTCLPDFSPSILCTPPASEHGDAAALPDAGSGGPPSVVARADEDERDVDVDLLPLDSSSLTSPPDSYQSSDKADGANEIGQAYPSGLARPSSAPPVYPSKTPPTAAVVVPSAASWHLSPHRILSSHYSIHSDASEGSSRGSSQMLRETRAQLQALLEEEEAAVRAKNHR</sequence>
<dbReference type="AlphaFoldDB" id="A0A088RJZ7"/>
<evidence type="ECO:0000256" key="2">
    <source>
        <dbReference type="SAM" id="MobiDB-lite"/>
    </source>
</evidence>
<dbReference type="VEuPathDB" id="TriTrypDB:LPAL13_190006400"/>
<dbReference type="EMBL" id="CP009380">
    <property type="protein sequence ID" value="AIN96213.1"/>
    <property type="molecule type" value="Genomic_DNA"/>
</dbReference>
<name>A0A088RJZ7_LEIPA</name>
<feature type="compositionally biased region" description="Polar residues" evidence="2">
    <location>
        <begin position="240"/>
        <end position="250"/>
    </location>
</feature>
<evidence type="ECO:0000313" key="5">
    <source>
        <dbReference type="Proteomes" id="UP000063063"/>
    </source>
</evidence>
<dbReference type="eggNOG" id="ENOG502SAQW">
    <property type="taxonomic scope" value="Eukaryota"/>
</dbReference>
<gene>
    <name evidence="4" type="ORF">LPMP_110170</name>
</gene>
<feature type="compositionally biased region" description="Basic and acidic residues" evidence="2">
    <location>
        <begin position="229"/>
        <end position="238"/>
    </location>
</feature>
<proteinExistence type="predicted"/>